<comment type="caution">
    <text evidence="2">The sequence shown here is derived from an EMBL/GenBank/DDBJ whole genome shotgun (WGS) entry which is preliminary data.</text>
</comment>
<gene>
    <name evidence="2" type="ORF">ACFOMH_07680</name>
</gene>
<dbReference type="InterPro" id="IPR016064">
    <property type="entry name" value="NAD/diacylglycerol_kinase_sf"/>
</dbReference>
<evidence type="ECO:0000313" key="3">
    <source>
        <dbReference type="Proteomes" id="UP001595721"/>
    </source>
</evidence>
<dbReference type="RefSeq" id="WP_374427214.1">
    <property type="nucleotide sequence ID" value="NZ_JBHRXJ010000004.1"/>
</dbReference>
<dbReference type="Pfam" id="PF19279">
    <property type="entry name" value="YegS_C"/>
    <property type="match status" value="1"/>
</dbReference>
<dbReference type="Pfam" id="PF00781">
    <property type="entry name" value="DAGK_cat"/>
    <property type="match status" value="1"/>
</dbReference>
<dbReference type="InterPro" id="IPR017438">
    <property type="entry name" value="ATP-NAD_kinase_N"/>
</dbReference>
<dbReference type="EC" id="2.7.1.-" evidence="2"/>
<dbReference type="SUPFAM" id="SSF111331">
    <property type="entry name" value="NAD kinase/diacylglycerol kinase-like"/>
    <property type="match status" value="1"/>
</dbReference>
<dbReference type="Proteomes" id="UP001595721">
    <property type="component" value="Unassembled WGS sequence"/>
</dbReference>
<dbReference type="EMBL" id="JBHRXJ010000004">
    <property type="protein sequence ID" value="MFC3528056.1"/>
    <property type="molecule type" value="Genomic_DNA"/>
</dbReference>
<name>A0ABV7R178_9RHOB</name>
<accession>A0ABV7R178</accession>
<keyword evidence="3" id="KW-1185">Reference proteome</keyword>
<dbReference type="Gene3D" id="3.40.50.10330">
    <property type="entry name" value="Probable inorganic polyphosphate/atp-NAD kinase, domain 1"/>
    <property type="match status" value="1"/>
</dbReference>
<feature type="domain" description="DAGKc" evidence="1">
    <location>
        <begin position="16"/>
        <end position="146"/>
    </location>
</feature>
<organism evidence="2 3">
    <name type="scientific">Paracoccus mangrovi</name>
    <dbReference type="NCBI Taxonomy" id="1715645"/>
    <lineage>
        <taxon>Bacteria</taxon>
        <taxon>Pseudomonadati</taxon>
        <taxon>Pseudomonadota</taxon>
        <taxon>Alphaproteobacteria</taxon>
        <taxon>Rhodobacterales</taxon>
        <taxon>Paracoccaceae</taxon>
        <taxon>Paracoccus</taxon>
    </lineage>
</organism>
<dbReference type="GO" id="GO:0016301">
    <property type="term" value="F:kinase activity"/>
    <property type="evidence" value="ECO:0007669"/>
    <property type="project" value="UniProtKB-KW"/>
</dbReference>
<evidence type="ECO:0000313" key="2">
    <source>
        <dbReference type="EMBL" id="MFC3528056.1"/>
    </source>
</evidence>
<dbReference type="PROSITE" id="PS50146">
    <property type="entry name" value="DAGK"/>
    <property type="match status" value="1"/>
</dbReference>
<sequence length="321" mass="34884">MNDQTVPAIDEQAFDLSRARVRAIVNMGSGRGAGGDIADRLDRALRARVAALDIRSTEKGADLTGMAEEAVADGIDLIIAAGGDGTQAAIASAIAGTDTAMAVIPGGTFNYFARDLGSGETLDEALRIFDAPRLRHVHVGDVNGMLFLNNISFGAYPEILRRRESIYRRWGRSRVAAYWSAVVALWSLRHPLTLTVRTDGQTRSFTTALAFVAKSAFQLETFGLEGADRVREGHLALLVARAQRPGPLIRAALRLAFGKTARYSDFDLICADDMHIKATPAHEYIAHDGEKTWMDSPFHVRVRHHALKVLVPGKPTGQDRA</sequence>
<reference evidence="3" key="1">
    <citation type="journal article" date="2019" name="Int. J. Syst. Evol. Microbiol.">
        <title>The Global Catalogue of Microorganisms (GCM) 10K type strain sequencing project: providing services to taxonomists for standard genome sequencing and annotation.</title>
        <authorList>
            <consortium name="The Broad Institute Genomics Platform"/>
            <consortium name="The Broad Institute Genome Sequencing Center for Infectious Disease"/>
            <person name="Wu L."/>
            <person name="Ma J."/>
        </authorList>
    </citation>
    <scope>NUCLEOTIDE SEQUENCE [LARGE SCALE GENOMIC DNA]</scope>
    <source>
        <strain evidence="3">KCTC 42899</strain>
    </source>
</reference>
<proteinExistence type="predicted"/>
<dbReference type="Gene3D" id="2.60.200.40">
    <property type="match status" value="1"/>
</dbReference>
<keyword evidence="2" id="KW-0808">Transferase</keyword>
<dbReference type="InterPro" id="IPR001206">
    <property type="entry name" value="Diacylglycerol_kinase_cat_dom"/>
</dbReference>
<evidence type="ECO:0000259" key="1">
    <source>
        <dbReference type="PROSITE" id="PS50146"/>
    </source>
</evidence>
<keyword evidence="2" id="KW-0418">Kinase</keyword>
<protein>
    <submittedName>
        <fullName evidence="2">Diacylglycerol/lipid kinase family protein</fullName>
        <ecNumber evidence="2">2.7.1.-</ecNumber>
    </submittedName>
</protein>
<dbReference type="SMART" id="SM00046">
    <property type="entry name" value="DAGKc"/>
    <property type="match status" value="1"/>
</dbReference>
<dbReference type="InterPro" id="IPR045540">
    <property type="entry name" value="YegS/DAGK_C"/>
</dbReference>